<reference evidence="3" key="1">
    <citation type="journal article" date="2021" name="PeerJ">
        <title>Extensive microbial diversity within the chicken gut microbiome revealed by metagenomics and culture.</title>
        <authorList>
            <person name="Gilroy R."/>
            <person name="Ravi A."/>
            <person name="Getino M."/>
            <person name="Pursley I."/>
            <person name="Horton D.L."/>
            <person name="Alikhan N.F."/>
            <person name="Baker D."/>
            <person name="Gharbi K."/>
            <person name="Hall N."/>
            <person name="Watson M."/>
            <person name="Adriaenssens E.M."/>
            <person name="Foster-Nyarko E."/>
            <person name="Jarju S."/>
            <person name="Secka A."/>
            <person name="Antonio M."/>
            <person name="Oren A."/>
            <person name="Chaudhuri R.R."/>
            <person name="La Ragione R."/>
            <person name="Hildebrand F."/>
            <person name="Pallen M.J."/>
        </authorList>
    </citation>
    <scope>NUCLEOTIDE SEQUENCE</scope>
    <source>
        <strain evidence="3">CHK195-6426</strain>
    </source>
</reference>
<proteinExistence type="inferred from homology"/>
<organism evidence="3 4">
    <name type="scientific">Candidatus Acetatifactor stercoripullorum</name>
    <dbReference type="NCBI Taxonomy" id="2838414"/>
    <lineage>
        <taxon>Bacteria</taxon>
        <taxon>Bacillati</taxon>
        <taxon>Bacillota</taxon>
        <taxon>Clostridia</taxon>
        <taxon>Lachnospirales</taxon>
        <taxon>Lachnospiraceae</taxon>
        <taxon>Acetatifactor</taxon>
    </lineage>
</organism>
<sequence>MPTVTNEELARLKKAEEKLKERYKKQNEHTNTIYDRLNFTVPAGKKAEIEAAAKAAGVSLNAFCRDAVLEEAEKVLKKSGQEEAAPPFL</sequence>
<evidence type="ECO:0000313" key="4">
    <source>
        <dbReference type="Proteomes" id="UP000824265"/>
    </source>
</evidence>
<evidence type="ECO:0000256" key="2">
    <source>
        <dbReference type="ARBA" id="ARBA00049988"/>
    </source>
</evidence>
<protein>
    <submittedName>
        <fullName evidence="3">DUF1778 domain-containing protein</fullName>
    </submittedName>
</protein>
<dbReference type="GO" id="GO:0006355">
    <property type="term" value="P:regulation of DNA-templated transcription"/>
    <property type="evidence" value="ECO:0007669"/>
    <property type="project" value="InterPro"/>
</dbReference>
<dbReference type="InterPro" id="IPR010985">
    <property type="entry name" value="Ribbon_hlx_hlx"/>
</dbReference>
<dbReference type="Pfam" id="PF08681">
    <property type="entry name" value="TacA1"/>
    <property type="match status" value="1"/>
</dbReference>
<reference evidence="3" key="2">
    <citation type="submission" date="2021-04" db="EMBL/GenBank/DDBJ databases">
        <authorList>
            <person name="Gilroy R."/>
        </authorList>
    </citation>
    <scope>NUCLEOTIDE SEQUENCE</scope>
    <source>
        <strain evidence="3">CHK195-6426</strain>
    </source>
</reference>
<dbReference type="EMBL" id="DXGH01000073">
    <property type="protein sequence ID" value="HIW82624.1"/>
    <property type="molecule type" value="Genomic_DNA"/>
</dbReference>
<accession>A0A9D1R7D6</accession>
<dbReference type="InterPro" id="IPR014795">
    <property type="entry name" value="TacA_1-like"/>
</dbReference>
<evidence type="ECO:0000256" key="1">
    <source>
        <dbReference type="ARBA" id="ARBA00022649"/>
    </source>
</evidence>
<name>A0A9D1R7D6_9FIRM</name>
<comment type="similarity">
    <text evidence="2">Belongs to the TacA antitoxin family.</text>
</comment>
<gene>
    <name evidence="3" type="ORF">H9742_14070</name>
</gene>
<evidence type="ECO:0000313" key="3">
    <source>
        <dbReference type="EMBL" id="HIW82624.1"/>
    </source>
</evidence>
<dbReference type="SUPFAM" id="SSF47598">
    <property type="entry name" value="Ribbon-helix-helix"/>
    <property type="match status" value="1"/>
</dbReference>
<dbReference type="Gene3D" id="1.20.5.780">
    <property type="entry name" value="Single helix bin"/>
    <property type="match status" value="1"/>
</dbReference>
<dbReference type="AlphaFoldDB" id="A0A9D1R7D6"/>
<keyword evidence="1" id="KW-1277">Toxin-antitoxin system</keyword>
<comment type="caution">
    <text evidence="3">The sequence shown here is derived from an EMBL/GenBank/DDBJ whole genome shotgun (WGS) entry which is preliminary data.</text>
</comment>
<dbReference type="Proteomes" id="UP000824265">
    <property type="component" value="Unassembled WGS sequence"/>
</dbReference>